<evidence type="ECO:0000313" key="5">
    <source>
        <dbReference type="Proteomes" id="UP001139409"/>
    </source>
</evidence>
<evidence type="ECO:0000313" key="2">
    <source>
        <dbReference type="EMBL" id="MCA6075256.1"/>
    </source>
</evidence>
<dbReference type="PANTHER" id="PTHR42685">
    <property type="entry name" value="GERANYLGERANYL DIPHOSPHATE REDUCTASE"/>
    <property type="match status" value="1"/>
</dbReference>
<dbReference type="EMBL" id="JAIXNE010000002">
    <property type="protein sequence ID" value="MCA6075256.1"/>
    <property type="molecule type" value="Genomic_DNA"/>
</dbReference>
<dbReference type="EMBL" id="JAIXNE010000004">
    <property type="protein sequence ID" value="MCA6077561.1"/>
    <property type="molecule type" value="Genomic_DNA"/>
</dbReference>
<protein>
    <submittedName>
        <fullName evidence="2">Geranylgeranyl reductase family protein</fullName>
    </submittedName>
</protein>
<evidence type="ECO:0000313" key="4">
    <source>
        <dbReference type="EMBL" id="MCA6077561.1"/>
    </source>
</evidence>
<dbReference type="Gene3D" id="3.50.50.60">
    <property type="entry name" value="FAD/NAD(P)-binding domain"/>
    <property type="match status" value="1"/>
</dbReference>
<organism evidence="2 5">
    <name type="scientific">Fulvivirga sedimenti</name>
    <dbReference type="NCBI Taxonomy" id="2879465"/>
    <lineage>
        <taxon>Bacteria</taxon>
        <taxon>Pseudomonadati</taxon>
        <taxon>Bacteroidota</taxon>
        <taxon>Cytophagia</taxon>
        <taxon>Cytophagales</taxon>
        <taxon>Fulvivirgaceae</taxon>
        <taxon>Fulvivirga</taxon>
    </lineage>
</organism>
<sequence>MAQQFDTIVVGAGPAGATAARYLASSGAKVLLLEKEKLPRYKVCGGGLVWRAREALEIPINDIVHQEFYRIDWKFRHDLHYIVERPFPLVSMIMRDQFDAFLTNAAGKEGVVIHDEESFEYFTEDGESISVRTDKDEYRARHLIAADGLRSKVFKQLNINDQRIKIPAIEAEIEIEDGNEDFFKQVIFDVTAIQKGYGWIFPKANHLSVGVAAMPHAGMSLKRAFFDYLMKTGLEPIIREKRQYGFQIPLYPHGQLYHNNILFTGDAAGLADPLVAEGISHAIFSGKWAARAIIENPSTAAGPAYQQLIKSELAPQIRSARMFSKLFYDYPSFCARILKNKGQYITEYVSDVFAGTRRYPDNINMVGKSIRKLIL</sequence>
<comment type="caution">
    <text evidence="2">The sequence shown here is derived from an EMBL/GenBank/DDBJ whole genome shotgun (WGS) entry which is preliminary data.</text>
</comment>
<dbReference type="SUPFAM" id="SSF51905">
    <property type="entry name" value="FAD/NAD(P)-binding domain"/>
    <property type="match status" value="1"/>
</dbReference>
<dbReference type="InterPro" id="IPR011777">
    <property type="entry name" value="Geranylgeranyl_Rdtase_fam"/>
</dbReference>
<evidence type="ECO:0000259" key="1">
    <source>
        <dbReference type="Pfam" id="PF01494"/>
    </source>
</evidence>
<dbReference type="InterPro" id="IPR036188">
    <property type="entry name" value="FAD/NAD-bd_sf"/>
</dbReference>
<proteinExistence type="predicted"/>
<dbReference type="GO" id="GO:0016628">
    <property type="term" value="F:oxidoreductase activity, acting on the CH-CH group of donors, NAD or NADP as acceptor"/>
    <property type="evidence" value="ECO:0007669"/>
    <property type="project" value="InterPro"/>
</dbReference>
<dbReference type="EMBL" id="JAIXNE010000003">
    <property type="protein sequence ID" value="MCA6076433.1"/>
    <property type="molecule type" value="Genomic_DNA"/>
</dbReference>
<dbReference type="PRINTS" id="PR00420">
    <property type="entry name" value="RNGMNOXGNASE"/>
</dbReference>
<dbReference type="AlphaFoldDB" id="A0A9X1KZZ0"/>
<dbReference type="Proteomes" id="UP001139409">
    <property type="component" value="Unassembled WGS sequence"/>
</dbReference>
<dbReference type="GO" id="GO:0071949">
    <property type="term" value="F:FAD binding"/>
    <property type="evidence" value="ECO:0007669"/>
    <property type="project" value="InterPro"/>
</dbReference>
<gene>
    <name evidence="2" type="ORF">LDX50_10270</name>
    <name evidence="3" type="ORF">LDX50_16240</name>
    <name evidence="4" type="ORF">LDX50_21960</name>
</gene>
<name>A0A9X1KZZ0_9BACT</name>
<keyword evidence="5" id="KW-1185">Reference proteome</keyword>
<evidence type="ECO:0000313" key="3">
    <source>
        <dbReference type="EMBL" id="MCA6076433.1"/>
    </source>
</evidence>
<dbReference type="NCBIfam" id="TIGR02032">
    <property type="entry name" value="GG-red-SF"/>
    <property type="match status" value="1"/>
</dbReference>
<feature type="domain" description="FAD-binding" evidence="1">
    <location>
        <begin position="6"/>
        <end position="160"/>
    </location>
</feature>
<dbReference type="RefSeq" id="WP_225698360.1">
    <property type="nucleotide sequence ID" value="NZ_JAIXNE010000002.1"/>
</dbReference>
<dbReference type="InterPro" id="IPR002938">
    <property type="entry name" value="FAD-bd"/>
</dbReference>
<dbReference type="InterPro" id="IPR050407">
    <property type="entry name" value="Geranylgeranyl_reductase"/>
</dbReference>
<dbReference type="PANTHER" id="PTHR42685:SF22">
    <property type="entry name" value="CONDITIONED MEDIUM FACTOR RECEPTOR 1"/>
    <property type="match status" value="1"/>
</dbReference>
<accession>A0A9X1KZZ0</accession>
<reference evidence="2" key="1">
    <citation type="submission" date="2021-09" db="EMBL/GenBank/DDBJ databases">
        <title>Fulvivirga sp. isolated from coastal sediment.</title>
        <authorList>
            <person name="Yu H."/>
        </authorList>
    </citation>
    <scope>NUCLEOTIDE SEQUENCE</scope>
    <source>
        <strain evidence="2">1062</strain>
    </source>
</reference>
<dbReference type="Pfam" id="PF01494">
    <property type="entry name" value="FAD_binding_3"/>
    <property type="match status" value="1"/>
</dbReference>